<protein>
    <submittedName>
        <fullName evidence="5">Stage V sporulation protein D</fullName>
    </submittedName>
</protein>
<dbReference type="EMBL" id="QJKK01000003">
    <property type="protein sequence ID" value="RAL26058.1"/>
    <property type="molecule type" value="Genomic_DNA"/>
</dbReference>
<reference evidence="5 6" key="2">
    <citation type="submission" date="2018-06" db="EMBL/GenBank/DDBJ databases">
        <authorList>
            <person name="Zhirakovskaya E."/>
        </authorList>
    </citation>
    <scope>NUCLEOTIDE SEQUENCE [LARGE SCALE GENOMIC DNA]</scope>
    <source>
        <strain evidence="5 6">FBKL4.011</strain>
    </source>
</reference>
<dbReference type="Pfam" id="PF00905">
    <property type="entry name" value="Transpeptidase"/>
    <property type="match status" value="1"/>
</dbReference>
<evidence type="ECO:0000259" key="4">
    <source>
        <dbReference type="PROSITE" id="PS51178"/>
    </source>
</evidence>
<dbReference type="InterPro" id="IPR005543">
    <property type="entry name" value="PASTA_dom"/>
</dbReference>
<dbReference type="Proteomes" id="UP000251213">
    <property type="component" value="Unassembled WGS sequence"/>
</dbReference>
<dbReference type="InterPro" id="IPR012338">
    <property type="entry name" value="Beta-lactam/transpept-like"/>
</dbReference>
<proteinExistence type="inferred from homology"/>
<organism evidence="5 6">
    <name type="scientific">Thermoflavimicrobium daqui</name>
    <dbReference type="NCBI Taxonomy" id="2137476"/>
    <lineage>
        <taxon>Bacteria</taxon>
        <taxon>Bacillati</taxon>
        <taxon>Bacillota</taxon>
        <taxon>Bacilli</taxon>
        <taxon>Bacillales</taxon>
        <taxon>Thermoactinomycetaceae</taxon>
        <taxon>Thermoflavimicrobium</taxon>
    </lineage>
</organism>
<dbReference type="Gene3D" id="3.30.450.330">
    <property type="match status" value="1"/>
</dbReference>
<dbReference type="SMART" id="SM00740">
    <property type="entry name" value="PASTA"/>
    <property type="match status" value="1"/>
</dbReference>
<dbReference type="Gene3D" id="3.90.1310.10">
    <property type="entry name" value="Penicillin-binding protein 2a (Domain 2)"/>
    <property type="match status" value="1"/>
</dbReference>
<reference evidence="5 6" key="1">
    <citation type="submission" date="2018-06" db="EMBL/GenBank/DDBJ databases">
        <title>Thermoflavimicrobium daqus sp. nov., a thermophilic microbe isolated from Moutai-flavour Daqu.</title>
        <authorList>
            <person name="Wang X."/>
            <person name="Zhou H."/>
        </authorList>
    </citation>
    <scope>NUCLEOTIDE SEQUENCE [LARGE SCALE GENOMIC DNA]</scope>
    <source>
        <strain evidence="5 6">FBKL4.011</strain>
    </source>
</reference>
<dbReference type="NCBIfam" id="TIGR02214">
    <property type="entry name" value="spoVD_pbp"/>
    <property type="match status" value="1"/>
</dbReference>
<dbReference type="GO" id="GO:0008658">
    <property type="term" value="F:penicillin binding"/>
    <property type="evidence" value="ECO:0007669"/>
    <property type="project" value="InterPro"/>
</dbReference>
<dbReference type="PANTHER" id="PTHR30627">
    <property type="entry name" value="PEPTIDOGLYCAN D,D-TRANSPEPTIDASE"/>
    <property type="match status" value="1"/>
</dbReference>
<dbReference type="PANTHER" id="PTHR30627:SF1">
    <property type="entry name" value="PEPTIDOGLYCAN D,D-TRANSPEPTIDASE FTSI"/>
    <property type="match status" value="1"/>
</dbReference>
<dbReference type="SUPFAM" id="SSF54184">
    <property type="entry name" value="Penicillin-binding protein 2x (pbp-2x), c-terminal domain"/>
    <property type="match status" value="1"/>
</dbReference>
<evidence type="ECO:0000256" key="1">
    <source>
        <dbReference type="ARBA" id="ARBA00004370"/>
    </source>
</evidence>
<name>A0A364K700_9BACL</name>
<dbReference type="Gene3D" id="3.30.10.20">
    <property type="match status" value="1"/>
</dbReference>
<keyword evidence="6" id="KW-1185">Reference proteome</keyword>
<dbReference type="InterPro" id="IPR011927">
    <property type="entry name" value="SpoVD_pbp"/>
</dbReference>
<evidence type="ECO:0000313" key="5">
    <source>
        <dbReference type="EMBL" id="RAL26058.1"/>
    </source>
</evidence>
<dbReference type="InterPro" id="IPR001460">
    <property type="entry name" value="PCN-bd_Tpept"/>
</dbReference>
<sequence>MVQKVVRKRLFLFLLIATLVFLALLGRLSYVQLVQGNWLSKKAQDLGSRDIPFQAKRGRILDRNGKALTYNISSPTVLMIPAQIKDRERTARELARILQISEKKVKEQISKRKMFVAIRPEGVKISEEKARQIQALRMPGVFITEDSKRYYPYGNLAAHLLGFTGIDSQGLAGLELVYDERLKGRPGYVSFSANARGEELPGGMDHYIPPRDGLDLMLTLDKSIQTIMEREMDQAMAQYQPENILGIAMDPKTGEILAMSSRPTYRPDQYRFADPMIYNRNLPIWKTYEPGSTFKIITLAAALEEKKVNFNETFSDPGFIVVAGARLRCWKAGGHGHQTYLEVVENSCNPGFVNLGQRLGKEKLLSYIKKFGFGEKTGIDLSGEAKGILFKPQRMGPVELATTAFGQGVSVTPIQQVTAVSAAVNGGKLMVPHLAKAWINSDTGDTIERNQPKAKRRVISEETSKKIRFALESVVAKGTGRKAFIDGYRVGGKTGTAQKVGPNGVYLKNNHIVSFIGVAPADDPKLVVYIAVDNPKGIQFGGVVAAPIVGKVLHDSLRYLEIPKRKSQIPPEDTPLTTPIVEVPNLIGQETDKIRTSLYSFQLEYSGDGEKVIDQVPKPGERVKKGSTIRIYLGDK</sequence>
<dbReference type="InterPro" id="IPR036138">
    <property type="entry name" value="PBP_dimer_sf"/>
</dbReference>
<comment type="caution">
    <text evidence="5">The sequence shown here is derived from an EMBL/GenBank/DDBJ whole genome shotgun (WGS) entry which is preliminary data.</text>
</comment>
<dbReference type="GO" id="GO:0071555">
    <property type="term" value="P:cell wall organization"/>
    <property type="evidence" value="ECO:0007669"/>
    <property type="project" value="TreeGrafter"/>
</dbReference>
<gene>
    <name evidence="5" type="ORF">DL897_08085</name>
</gene>
<dbReference type="OrthoDB" id="2378949at2"/>
<keyword evidence="3" id="KW-0472">Membrane</keyword>
<dbReference type="GO" id="GO:0005886">
    <property type="term" value="C:plasma membrane"/>
    <property type="evidence" value="ECO:0007669"/>
    <property type="project" value="TreeGrafter"/>
</dbReference>
<dbReference type="SUPFAM" id="SSF56519">
    <property type="entry name" value="Penicillin binding protein dimerisation domain"/>
    <property type="match status" value="1"/>
</dbReference>
<feature type="domain" description="PASTA" evidence="4">
    <location>
        <begin position="577"/>
        <end position="635"/>
    </location>
</feature>
<evidence type="ECO:0000256" key="3">
    <source>
        <dbReference type="ARBA" id="ARBA00023136"/>
    </source>
</evidence>
<dbReference type="InterPro" id="IPR050515">
    <property type="entry name" value="Beta-lactam/transpept"/>
</dbReference>
<comment type="similarity">
    <text evidence="2">Belongs to the transpeptidase family.</text>
</comment>
<evidence type="ECO:0000256" key="2">
    <source>
        <dbReference type="ARBA" id="ARBA00007171"/>
    </source>
</evidence>
<dbReference type="AlphaFoldDB" id="A0A364K700"/>
<dbReference type="CDD" id="cd06573">
    <property type="entry name" value="PASTA"/>
    <property type="match status" value="1"/>
</dbReference>
<comment type="subcellular location">
    <subcellularLocation>
        <location evidence="1">Membrane</location>
    </subcellularLocation>
</comment>
<dbReference type="SUPFAM" id="SSF56601">
    <property type="entry name" value="beta-lactamase/transpeptidase-like"/>
    <property type="match status" value="1"/>
</dbReference>
<dbReference type="Gene3D" id="3.40.710.10">
    <property type="entry name" value="DD-peptidase/beta-lactamase superfamily"/>
    <property type="match status" value="1"/>
</dbReference>
<dbReference type="PROSITE" id="PS51178">
    <property type="entry name" value="PASTA"/>
    <property type="match status" value="1"/>
</dbReference>
<dbReference type="Pfam" id="PF03793">
    <property type="entry name" value="PASTA"/>
    <property type="match status" value="1"/>
</dbReference>
<accession>A0A364K700</accession>
<dbReference type="InterPro" id="IPR005311">
    <property type="entry name" value="PBP_dimer"/>
</dbReference>
<evidence type="ECO:0000313" key="6">
    <source>
        <dbReference type="Proteomes" id="UP000251213"/>
    </source>
</evidence>
<dbReference type="Pfam" id="PF03717">
    <property type="entry name" value="PBP_dimer"/>
    <property type="match status" value="1"/>
</dbReference>